<feature type="compositionally biased region" description="Basic and acidic residues" evidence="1">
    <location>
        <begin position="46"/>
        <end position="56"/>
    </location>
</feature>
<reference evidence="2" key="1">
    <citation type="submission" date="2020-08" db="EMBL/GenBank/DDBJ databases">
        <title>Genome sequencing and assembly of the red palm weevil Rhynchophorus ferrugineus.</title>
        <authorList>
            <person name="Dias G.B."/>
            <person name="Bergman C.M."/>
            <person name="Manee M."/>
        </authorList>
    </citation>
    <scope>NUCLEOTIDE SEQUENCE</scope>
    <source>
        <strain evidence="2">AA-2017</strain>
        <tissue evidence="2">Whole larva</tissue>
    </source>
</reference>
<keyword evidence="3" id="KW-1185">Reference proteome</keyword>
<dbReference type="EMBL" id="JAACXV010014075">
    <property type="protein sequence ID" value="KAF7270607.1"/>
    <property type="molecule type" value="Genomic_DNA"/>
</dbReference>
<evidence type="ECO:0000256" key="1">
    <source>
        <dbReference type="SAM" id="MobiDB-lite"/>
    </source>
</evidence>
<evidence type="ECO:0000313" key="3">
    <source>
        <dbReference type="Proteomes" id="UP000625711"/>
    </source>
</evidence>
<protein>
    <submittedName>
        <fullName evidence="2">Uncharacterized protein</fullName>
    </submittedName>
</protein>
<proteinExistence type="predicted"/>
<evidence type="ECO:0000313" key="2">
    <source>
        <dbReference type="EMBL" id="KAF7270607.1"/>
    </source>
</evidence>
<dbReference type="AlphaFoldDB" id="A0A834I190"/>
<comment type="caution">
    <text evidence="2">The sequence shown here is derived from an EMBL/GenBank/DDBJ whole genome shotgun (WGS) entry which is preliminary data.</text>
</comment>
<gene>
    <name evidence="2" type="ORF">GWI33_016404</name>
</gene>
<feature type="region of interest" description="Disordered" evidence="1">
    <location>
        <begin position="36"/>
        <end position="56"/>
    </location>
</feature>
<name>A0A834I190_RHYFE</name>
<organism evidence="2 3">
    <name type="scientific">Rhynchophorus ferrugineus</name>
    <name type="common">Red palm weevil</name>
    <name type="synonym">Curculio ferrugineus</name>
    <dbReference type="NCBI Taxonomy" id="354439"/>
    <lineage>
        <taxon>Eukaryota</taxon>
        <taxon>Metazoa</taxon>
        <taxon>Ecdysozoa</taxon>
        <taxon>Arthropoda</taxon>
        <taxon>Hexapoda</taxon>
        <taxon>Insecta</taxon>
        <taxon>Pterygota</taxon>
        <taxon>Neoptera</taxon>
        <taxon>Endopterygota</taxon>
        <taxon>Coleoptera</taxon>
        <taxon>Polyphaga</taxon>
        <taxon>Cucujiformia</taxon>
        <taxon>Curculionidae</taxon>
        <taxon>Dryophthorinae</taxon>
        <taxon>Rhynchophorus</taxon>
    </lineage>
</organism>
<accession>A0A834I190</accession>
<dbReference type="Proteomes" id="UP000625711">
    <property type="component" value="Unassembled WGS sequence"/>
</dbReference>
<sequence length="111" mass="12747">MTLGQVLARSTFSVSLIVFGTRFIVGINSQTALVRRTNRNGQTGPQEDRERGKNEEIAGEKSAHFVFVIRRFRFGSFCFCHKLLKFEVGRSTDLEEVMKLTWVTLIYTKLK</sequence>